<gene>
    <name evidence="1" type="ORF">HBF25_00755</name>
</gene>
<organism evidence="1 2">
    <name type="scientific">Luteibacter anthropi</name>
    <dbReference type="NCBI Taxonomy" id="564369"/>
    <lineage>
        <taxon>Bacteria</taxon>
        <taxon>Pseudomonadati</taxon>
        <taxon>Pseudomonadota</taxon>
        <taxon>Gammaproteobacteria</taxon>
        <taxon>Lysobacterales</taxon>
        <taxon>Rhodanobacteraceae</taxon>
        <taxon>Luteibacter</taxon>
    </lineage>
</organism>
<reference evidence="1 2" key="1">
    <citation type="submission" date="2020-03" db="EMBL/GenBank/DDBJ databases">
        <authorList>
            <person name="Lai Q."/>
        </authorList>
    </citation>
    <scope>NUCLEOTIDE SEQUENCE [LARGE SCALE GENOMIC DNA]</scope>
    <source>
        <strain evidence="1 2">CCUG 25036</strain>
    </source>
</reference>
<comment type="caution">
    <text evidence="1">The sequence shown here is derived from an EMBL/GenBank/DDBJ whole genome shotgun (WGS) entry which is preliminary data.</text>
</comment>
<dbReference type="RefSeq" id="WP_166945625.1">
    <property type="nucleotide sequence ID" value="NZ_JAARLZ010000001.1"/>
</dbReference>
<dbReference type="Proteomes" id="UP000490980">
    <property type="component" value="Unassembled WGS sequence"/>
</dbReference>
<accession>A0A7X5ZGP0</accession>
<evidence type="ECO:0000313" key="1">
    <source>
        <dbReference type="EMBL" id="NII04909.1"/>
    </source>
</evidence>
<name>A0A7X5ZGP0_9GAMM</name>
<dbReference type="AlphaFoldDB" id="A0A7X5ZGP0"/>
<proteinExistence type="predicted"/>
<keyword evidence="2" id="KW-1185">Reference proteome</keyword>
<protein>
    <submittedName>
        <fullName evidence="1">Uncharacterized protein</fullName>
    </submittedName>
</protein>
<dbReference type="EMBL" id="JAARLZ010000001">
    <property type="protein sequence ID" value="NII04909.1"/>
    <property type="molecule type" value="Genomic_DNA"/>
</dbReference>
<evidence type="ECO:0000313" key="2">
    <source>
        <dbReference type="Proteomes" id="UP000490980"/>
    </source>
</evidence>
<sequence length="45" mass="4894">MAVFELPFDAEPVTCSMLASAALMPHPEMQWMQQQLTLAAAESVA</sequence>